<dbReference type="AlphaFoldDB" id="A0A9P6T8Z4"/>
<dbReference type="FunFam" id="1.10.390.10:FF:000003">
    <property type="entry name" value="Leukotriene A(4) hydrolase"/>
    <property type="match status" value="1"/>
</dbReference>
<evidence type="ECO:0000256" key="7">
    <source>
        <dbReference type="ARBA" id="ARBA00022833"/>
    </source>
</evidence>
<dbReference type="InterPro" id="IPR049980">
    <property type="entry name" value="LTA4H_cat"/>
</dbReference>
<accession>A0A9P6T8Z4</accession>
<keyword evidence="4" id="KW-0645">Protease</keyword>
<dbReference type="SUPFAM" id="SSF55486">
    <property type="entry name" value="Metalloproteases ('zincins'), catalytic domain"/>
    <property type="match status" value="1"/>
</dbReference>
<feature type="domain" description="Peptidase M1 leukotriene A4 hydrolase/aminopeptidase C-terminal" evidence="12">
    <location>
        <begin position="482"/>
        <end position="624"/>
    </location>
</feature>
<evidence type="ECO:0000256" key="3">
    <source>
        <dbReference type="ARBA" id="ARBA00022490"/>
    </source>
</evidence>
<comment type="cofactor">
    <cofactor evidence="11">
        <name>Zn(2+)</name>
        <dbReference type="ChEBI" id="CHEBI:29105"/>
    </cofactor>
    <text evidence="11">Binds 1 zinc ion per subunit.</text>
</comment>
<reference evidence="13" key="1">
    <citation type="submission" date="2013-11" db="EMBL/GenBank/DDBJ databases">
        <title>Genome sequence of the fusiform rust pathogen reveals effectors for host alternation and coevolution with pine.</title>
        <authorList>
            <consortium name="DOE Joint Genome Institute"/>
            <person name="Smith K."/>
            <person name="Pendleton A."/>
            <person name="Kubisiak T."/>
            <person name="Anderson C."/>
            <person name="Salamov A."/>
            <person name="Aerts A."/>
            <person name="Riley R."/>
            <person name="Clum A."/>
            <person name="Lindquist E."/>
            <person name="Ence D."/>
            <person name="Campbell M."/>
            <person name="Kronenberg Z."/>
            <person name="Feau N."/>
            <person name="Dhillon B."/>
            <person name="Hamelin R."/>
            <person name="Burleigh J."/>
            <person name="Smith J."/>
            <person name="Yandell M."/>
            <person name="Nelson C."/>
            <person name="Grigoriev I."/>
            <person name="Davis J."/>
        </authorList>
    </citation>
    <scope>NUCLEOTIDE SEQUENCE</scope>
    <source>
        <strain evidence="13">G11</strain>
    </source>
</reference>
<dbReference type="Pfam" id="PF01433">
    <property type="entry name" value="Peptidase_M1"/>
    <property type="match status" value="1"/>
</dbReference>
<dbReference type="Proteomes" id="UP000886653">
    <property type="component" value="Unassembled WGS sequence"/>
</dbReference>
<keyword evidence="8" id="KW-0482">Metalloprotease</keyword>
<dbReference type="Pfam" id="PF17900">
    <property type="entry name" value="Peptidase_M1_N"/>
    <property type="match status" value="1"/>
</dbReference>
<dbReference type="GO" id="GO:0005829">
    <property type="term" value="C:cytosol"/>
    <property type="evidence" value="ECO:0007669"/>
    <property type="project" value="TreeGrafter"/>
</dbReference>
<comment type="caution">
    <text evidence="13">The sequence shown here is derived from an EMBL/GenBank/DDBJ whole genome shotgun (WGS) entry which is preliminary data.</text>
</comment>
<evidence type="ECO:0000256" key="9">
    <source>
        <dbReference type="PIRSR" id="PIRSR634015-1"/>
    </source>
</evidence>
<dbReference type="Pfam" id="PF09127">
    <property type="entry name" value="Leuk-A4-hydro_C"/>
    <property type="match status" value="1"/>
</dbReference>
<feature type="binding site" evidence="10">
    <location>
        <begin position="582"/>
        <end position="584"/>
    </location>
    <ligand>
        <name>a peptide</name>
        <dbReference type="ChEBI" id="CHEBI:60466"/>
    </ligand>
</feature>
<comment type="similarity">
    <text evidence="2">Belongs to the peptidase M1 family.</text>
</comment>
<comment type="subcellular location">
    <subcellularLocation>
        <location evidence="1">Cytoplasm</location>
    </subcellularLocation>
</comment>
<dbReference type="GO" id="GO:0004301">
    <property type="term" value="F:epoxide hydrolase activity"/>
    <property type="evidence" value="ECO:0007669"/>
    <property type="project" value="TreeGrafter"/>
</dbReference>
<dbReference type="InterPro" id="IPR016024">
    <property type="entry name" value="ARM-type_fold"/>
</dbReference>
<evidence type="ECO:0000313" key="13">
    <source>
        <dbReference type="EMBL" id="KAG0143065.1"/>
    </source>
</evidence>
<keyword evidence="6" id="KW-0378">Hydrolase</keyword>
<evidence type="ECO:0000313" key="14">
    <source>
        <dbReference type="Proteomes" id="UP000886653"/>
    </source>
</evidence>
<dbReference type="InterPro" id="IPR018247">
    <property type="entry name" value="EF_Hand_1_Ca_BS"/>
</dbReference>
<dbReference type="PROSITE" id="PS00018">
    <property type="entry name" value="EF_HAND_1"/>
    <property type="match status" value="1"/>
</dbReference>
<sequence length="627" mass="70441">MTDQSYTPPQDPASFSNYRAISILHAHFDWTINWEHRTIGGSVAHTFEAHSENVTEIVLDTSYLTIHKVAVLNPRTTAEVVLKTHVGERHPVLGCPLTISLPNALGSGDRITLQIDYNTTTACTALGWLKPAQTASQKHPFLYSQCQAIHARSLIPIQDTPSVKFTYTAVARSYLPVLFSGLLTSEPPLPPIDPKVVRVWRAEQPVKIPSYLVAIAAGQLTFRPMGNRTGIWADPATINAAHAEFADSTERFVAAAEKIVGVDYDWGRYDALVLPPSFPYGGMENSNLTFLTPSLLTGDKSLVDVVAHEIAHSWFGNNVGCANWGSFWLNEGFTTYLERLILRELHGDAERSFSYIIGKKALDDALREFKDQPRFQQLEIEYELGEDPDLAFSTVPYDKGANFLLYLEKVVGGLDVFLPYVGAYVRAFKGKSLDTKMWKAHLLKYFAEHDADASRKLDSVDWEAWLHGQGLELPVTVEYDTSLADAAYALAKRWEEACNVPEKRKFDRSDIVHFSSNQIVVFLEKLDSCHDTLPNELVHLMNQVYAFDESQNQEIRLRWYAIALKAGAFTDRAAGWVKNKGRMKFARPTYRALYKVDPSLAQQTFKDNEAFYHPICRAMLAKDLALA</sequence>
<evidence type="ECO:0000256" key="4">
    <source>
        <dbReference type="ARBA" id="ARBA00022670"/>
    </source>
</evidence>
<gene>
    <name evidence="13" type="ORF">CROQUDRAFT_661720</name>
</gene>
<dbReference type="InterPro" id="IPR042097">
    <property type="entry name" value="Aminopeptidase_N-like_N_sf"/>
</dbReference>
<dbReference type="InterPro" id="IPR027268">
    <property type="entry name" value="Peptidase_M4/M1_CTD_sf"/>
</dbReference>
<dbReference type="FunFam" id="3.30.2010.30:FF:000001">
    <property type="entry name" value="Leukotriene A(4) hydrolase"/>
    <property type="match status" value="1"/>
</dbReference>
<feature type="binding site" evidence="10">
    <location>
        <begin position="145"/>
        <end position="147"/>
    </location>
    <ligand>
        <name>a peptide</name>
        <dbReference type="ChEBI" id="CHEBI:60466"/>
    </ligand>
</feature>
<name>A0A9P6T8Z4_9BASI</name>
<proteinExistence type="inferred from homology"/>
<feature type="binding site" evidence="10">
    <location>
        <begin position="279"/>
        <end position="284"/>
    </location>
    <ligand>
        <name>a peptide</name>
        <dbReference type="ChEBI" id="CHEBI:60466"/>
    </ligand>
</feature>
<dbReference type="GO" id="GO:0006508">
    <property type="term" value="P:proteolysis"/>
    <property type="evidence" value="ECO:0007669"/>
    <property type="project" value="UniProtKB-KW"/>
</dbReference>
<dbReference type="EMBL" id="MU167329">
    <property type="protein sequence ID" value="KAG0143065.1"/>
    <property type="molecule type" value="Genomic_DNA"/>
</dbReference>
<evidence type="ECO:0000259" key="12">
    <source>
        <dbReference type="SMART" id="SM01263"/>
    </source>
</evidence>
<dbReference type="InterPro" id="IPR038502">
    <property type="entry name" value="M1_LTA-4_hydro/amino_C_sf"/>
</dbReference>
<evidence type="ECO:0000256" key="2">
    <source>
        <dbReference type="ARBA" id="ARBA00010136"/>
    </source>
</evidence>
<dbReference type="Gene3D" id="1.25.40.320">
    <property type="entry name" value="Peptidase M1, leukotriene A4 hydrolase/aminopeptidase C-terminal domain"/>
    <property type="match status" value="1"/>
</dbReference>
<dbReference type="InterPro" id="IPR001930">
    <property type="entry name" value="Peptidase_M1"/>
</dbReference>
<dbReference type="CDD" id="cd09599">
    <property type="entry name" value="M1_LTA4H"/>
    <property type="match status" value="1"/>
</dbReference>
<organism evidence="13 14">
    <name type="scientific">Cronartium quercuum f. sp. fusiforme G11</name>
    <dbReference type="NCBI Taxonomy" id="708437"/>
    <lineage>
        <taxon>Eukaryota</taxon>
        <taxon>Fungi</taxon>
        <taxon>Dikarya</taxon>
        <taxon>Basidiomycota</taxon>
        <taxon>Pucciniomycotina</taxon>
        <taxon>Pucciniomycetes</taxon>
        <taxon>Pucciniales</taxon>
        <taxon>Coleosporiaceae</taxon>
        <taxon>Cronartium</taxon>
    </lineage>
</organism>
<evidence type="ECO:0000256" key="10">
    <source>
        <dbReference type="PIRSR" id="PIRSR634015-2"/>
    </source>
</evidence>
<dbReference type="Gene3D" id="2.60.40.1730">
    <property type="entry name" value="tricorn interacting facor f3 domain"/>
    <property type="match status" value="1"/>
</dbReference>
<dbReference type="InterPro" id="IPR015211">
    <property type="entry name" value="Peptidase_M1_C"/>
</dbReference>
<feature type="active site" description="Proton donor" evidence="9">
    <location>
        <position position="397"/>
    </location>
</feature>
<dbReference type="OrthoDB" id="79562at2759"/>
<dbReference type="PRINTS" id="PR00756">
    <property type="entry name" value="ALADIPTASE"/>
</dbReference>
<keyword evidence="14" id="KW-1185">Reference proteome</keyword>
<keyword evidence="7 11" id="KW-0862">Zinc</keyword>
<dbReference type="Gene3D" id="3.30.2010.30">
    <property type="match status" value="1"/>
</dbReference>
<dbReference type="FunFam" id="2.60.40.1730:FF:000004">
    <property type="entry name" value="Leukotriene A(4) hydrolase"/>
    <property type="match status" value="1"/>
</dbReference>
<evidence type="ECO:0000256" key="8">
    <source>
        <dbReference type="ARBA" id="ARBA00023049"/>
    </source>
</evidence>
<keyword evidence="5 11" id="KW-0479">Metal-binding</keyword>
<dbReference type="PANTHER" id="PTHR45726">
    <property type="entry name" value="LEUKOTRIENE A-4 HYDROLASE"/>
    <property type="match status" value="1"/>
</dbReference>
<dbReference type="InterPro" id="IPR014782">
    <property type="entry name" value="Peptidase_M1_dom"/>
</dbReference>
<feature type="binding site" evidence="11">
    <location>
        <position position="312"/>
    </location>
    <ligand>
        <name>Zn(2+)</name>
        <dbReference type="ChEBI" id="CHEBI:29105"/>
        <note>catalytic</note>
    </ligand>
</feature>
<dbReference type="SMART" id="SM01263">
    <property type="entry name" value="Leuk-A4-hydro_C"/>
    <property type="match status" value="1"/>
</dbReference>
<dbReference type="PANTHER" id="PTHR45726:SF3">
    <property type="entry name" value="LEUKOTRIENE A-4 HYDROLASE"/>
    <property type="match status" value="1"/>
</dbReference>
<dbReference type="Gene3D" id="1.10.390.10">
    <property type="entry name" value="Neutral Protease Domain 2"/>
    <property type="match status" value="1"/>
</dbReference>
<protein>
    <recommendedName>
        <fullName evidence="12">Peptidase M1 leukotriene A4 hydrolase/aminopeptidase C-terminal domain-containing protein</fullName>
    </recommendedName>
</protein>
<dbReference type="InterPro" id="IPR045357">
    <property type="entry name" value="Aminopeptidase_N-like_N"/>
</dbReference>
<feature type="binding site" evidence="11">
    <location>
        <position position="331"/>
    </location>
    <ligand>
        <name>Zn(2+)</name>
        <dbReference type="ChEBI" id="CHEBI:29105"/>
        <note>catalytic</note>
    </ligand>
</feature>
<evidence type="ECO:0000256" key="6">
    <source>
        <dbReference type="ARBA" id="ARBA00022801"/>
    </source>
</evidence>
<keyword evidence="3" id="KW-0963">Cytoplasm</keyword>
<evidence type="ECO:0000256" key="5">
    <source>
        <dbReference type="ARBA" id="ARBA00022723"/>
    </source>
</evidence>
<dbReference type="FunFam" id="1.25.40.320:FF:000001">
    <property type="entry name" value="Leukotriene A(4) hydrolase"/>
    <property type="match status" value="1"/>
</dbReference>
<feature type="active site" description="Proton acceptor" evidence="9">
    <location>
        <position position="309"/>
    </location>
</feature>
<evidence type="ECO:0000256" key="1">
    <source>
        <dbReference type="ARBA" id="ARBA00004496"/>
    </source>
</evidence>
<dbReference type="GO" id="GO:0070006">
    <property type="term" value="F:metalloaminopeptidase activity"/>
    <property type="evidence" value="ECO:0007669"/>
    <property type="project" value="UniProtKB-ARBA"/>
</dbReference>
<dbReference type="GO" id="GO:0008270">
    <property type="term" value="F:zinc ion binding"/>
    <property type="evidence" value="ECO:0007669"/>
    <property type="project" value="InterPro"/>
</dbReference>
<evidence type="ECO:0000256" key="11">
    <source>
        <dbReference type="PIRSR" id="PIRSR634015-3"/>
    </source>
</evidence>
<dbReference type="SUPFAM" id="SSF48371">
    <property type="entry name" value="ARM repeat"/>
    <property type="match status" value="1"/>
</dbReference>
<feature type="binding site" evidence="11">
    <location>
        <position position="308"/>
    </location>
    <ligand>
        <name>Zn(2+)</name>
        <dbReference type="ChEBI" id="CHEBI:29105"/>
        <note>catalytic</note>
    </ligand>
</feature>
<dbReference type="InterPro" id="IPR034015">
    <property type="entry name" value="M1_LTA4H"/>
</dbReference>
<dbReference type="SUPFAM" id="SSF63737">
    <property type="entry name" value="Leukotriene A4 hydrolase N-terminal domain"/>
    <property type="match status" value="1"/>
</dbReference>